<reference evidence="1" key="4">
    <citation type="submission" date="2019-03" db="UniProtKB">
        <authorList>
            <consortium name="EnsemblPlants"/>
        </authorList>
    </citation>
    <scope>IDENTIFICATION</scope>
</reference>
<reference evidence="1" key="3">
    <citation type="journal article" date="2017" name="Nature">
        <title>Genome sequence of the progenitor of the wheat D genome Aegilops tauschii.</title>
        <authorList>
            <person name="Luo M.C."/>
            <person name="Gu Y.Q."/>
            <person name="Puiu D."/>
            <person name="Wang H."/>
            <person name="Twardziok S.O."/>
            <person name="Deal K.R."/>
            <person name="Huo N."/>
            <person name="Zhu T."/>
            <person name="Wang L."/>
            <person name="Wang Y."/>
            <person name="McGuire P.E."/>
            <person name="Liu S."/>
            <person name="Long H."/>
            <person name="Ramasamy R.K."/>
            <person name="Rodriguez J.C."/>
            <person name="Van S.L."/>
            <person name="Yuan L."/>
            <person name="Wang Z."/>
            <person name="Xia Z."/>
            <person name="Xiao L."/>
            <person name="Anderson O.D."/>
            <person name="Ouyang S."/>
            <person name="Liang Y."/>
            <person name="Zimin A.V."/>
            <person name="Pertea G."/>
            <person name="Qi P."/>
            <person name="Bennetzen J.L."/>
            <person name="Dai X."/>
            <person name="Dawson M.W."/>
            <person name="Muller H.G."/>
            <person name="Kugler K."/>
            <person name="Rivarola-Duarte L."/>
            <person name="Spannagl M."/>
            <person name="Mayer K.F.X."/>
            <person name="Lu F.H."/>
            <person name="Bevan M.W."/>
            <person name="Leroy P."/>
            <person name="Li P."/>
            <person name="You F.M."/>
            <person name="Sun Q."/>
            <person name="Liu Z."/>
            <person name="Lyons E."/>
            <person name="Wicker T."/>
            <person name="Salzberg S.L."/>
            <person name="Devos K.M."/>
            <person name="Dvorak J."/>
        </authorList>
    </citation>
    <scope>NUCLEOTIDE SEQUENCE [LARGE SCALE GENOMIC DNA]</scope>
    <source>
        <strain evidence="1">cv. AL8/78</strain>
    </source>
</reference>
<dbReference type="AlphaFoldDB" id="A0A453EXA3"/>
<sequence length="43" mass="4947">SDMLPRLERNLTSDEFCMNKTSPALRFVVLSVNQCICRLSMAR</sequence>
<reference evidence="1" key="5">
    <citation type="journal article" date="2021" name="G3 (Bethesda)">
        <title>Aegilops tauschii genome assembly Aet v5.0 features greater sequence contiguity and improved annotation.</title>
        <authorList>
            <person name="Wang L."/>
            <person name="Zhu T."/>
            <person name="Rodriguez J.C."/>
            <person name="Deal K.R."/>
            <person name="Dubcovsky J."/>
            <person name="McGuire P.E."/>
            <person name="Lux T."/>
            <person name="Spannagl M."/>
            <person name="Mayer K.F.X."/>
            <person name="Baldrich P."/>
            <person name="Meyers B.C."/>
            <person name="Huo N."/>
            <person name="Gu Y.Q."/>
            <person name="Zhou H."/>
            <person name="Devos K.M."/>
            <person name="Bennetzen J.L."/>
            <person name="Unver T."/>
            <person name="Budak H."/>
            <person name="Gulick P.J."/>
            <person name="Galiba G."/>
            <person name="Kalapos B."/>
            <person name="Nelson D.R."/>
            <person name="Li P."/>
            <person name="You F.M."/>
            <person name="Luo M.C."/>
            <person name="Dvorak J."/>
        </authorList>
    </citation>
    <scope>NUCLEOTIDE SEQUENCE [LARGE SCALE GENOMIC DNA]</scope>
    <source>
        <strain evidence="1">cv. AL8/78</strain>
    </source>
</reference>
<dbReference type="EnsemblPlants" id="AET3Gv20502000.6">
    <property type="protein sequence ID" value="AET3Gv20502000.6"/>
    <property type="gene ID" value="AET3Gv20502000"/>
</dbReference>
<organism evidence="1 2">
    <name type="scientific">Aegilops tauschii subsp. strangulata</name>
    <name type="common">Goatgrass</name>
    <dbReference type="NCBI Taxonomy" id="200361"/>
    <lineage>
        <taxon>Eukaryota</taxon>
        <taxon>Viridiplantae</taxon>
        <taxon>Streptophyta</taxon>
        <taxon>Embryophyta</taxon>
        <taxon>Tracheophyta</taxon>
        <taxon>Spermatophyta</taxon>
        <taxon>Magnoliopsida</taxon>
        <taxon>Liliopsida</taxon>
        <taxon>Poales</taxon>
        <taxon>Poaceae</taxon>
        <taxon>BOP clade</taxon>
        <taxon>Pooideae</taxon>
        <taxon>Triticodae</taxon>
        <taxon>Triticeae</taxon>
        <taxon>Triticinae</taxon>
        <taxon>Aegilops</taxon>
    </lineage>
</organism>
<protein>
    <submittedName>
        <fullName evidence="1">Uncharacterized protein</fullName>
    </submittedName>
</protein>
<proteinExistence type="predicted"/>
<dbReference type="Gramene" id="AET3Gv20502000.6">
    <property type="protein sequence ID" value="AET3Gv20502000.6"/>
    <property type="gene ID" value="AET3Gv20502000"/>
</dbReference>
<name>A0A453EXA3_AEGTS</name>
<reference evidence="2" key="1">
    <citation type="journal article" date="2014" name="Science">
        <title>Ancient hybridizations among the ancestral genomes of bread wheat.</title>
        <authorList>
            <consortium name="International Wheat Genome Sequencing Consortium,"/>
            <person name="Marcussen T."/>
            <person name="Sandve S.R."/>
            <person name="Heier L."/>
            <person name="Spannagl M."/>
            <person name="Pfeifer M."/>
            <person name="Jakobsen K.S."/>
            <person name="Wulff B.B."/>
            <person name="Steuernagel B."/>
            <person name="Mayer K.F."/>
            <person name="Olsen O.A."/>
        </authorList>
    </citation>
    <scope>NUCLEOTIDE SEQUENCE [LARGE SCALE GENOMIC DNA]</scope>
    <source>
        <strain evidence="2">cv. AL8/78</strain>
    </source>
</reference>
<evidence type="ECO:0000313" key="2">
    <source>
        <dbReference type="Proteomes" id="UP000015105"/>
    </source>
</evidence>
<accession>A0A453EXA3</accession>
<reference evidence="2" key="2">
    <citation type="journal article" date="2017" name="Nat. Plants">
        <title>The Aegilops tauschii genome reveals multiple impacts of transposons.</title>
        <authorList>
            <person name="Zhao G."/>
            <person name="Zou C."/>
            <person name="Li K."/>
            <person name="Wang K."/>
            <person name="Li T."/>
            <person name="Gao L."/>
            <person name="Zhang X."/>
            <person name="Wang H."/>
            <person name="Yang Z."/>
            <person name="Liu X."/>
            <person name="Jiang W."/>
            <person name="Mao L."/>
            <person name="Kong X."/>
            <person name="Jiao Y."/>
            <person name="Jia J."/>
        </authorList>
    </citation>
    <scope>NUCLEOTIDE SEQUENCE [LARGE SCALE GENOMIC DNA]</scope>
    <source>
        <strain evidence="2">cv. AL8/78</strain>
    </source>
</reference>
<evidence type="ECO:0000313" key="1">
    <source>
        <dbReference type="EnsemblPlants" id="AET3Gv20502000.6"/>
    </source>
</evidence>
<keyword evidence="2" id="KW-1185">Reference proteome</keyword>
<dbReference type="Proteomes" id="UP000015105">
    <property type="component" value="Chromosome 3D"/>
</dbReference>